<feature type="transmembrane region" description="Helical" evidence="1">
    <location>
        <begin position="339"/>
        <end position="358"/>
    </location>
</feature>
<feature type="transmembrane region" description="Helical" evidence="1">
    <location>
        <begin position="242"/>
        <end position="267"/>
    </location>
</feature>
<evidence type="ECO:0008006" key="4">
    <source>
        <dbReference type="Google" id="ProtNLM"/>
    </source>
</evidence>
<feature type="transmembrane region" description="Helical" evidence="1">
    <location>
        <begin position="139"/>
        <end position="160"/>
    </location>
</feature>
<feature type="transmembrane region" description="Helical" evidence="1">
    <location>
        <begin position="106"/>
        <end position="127"/>
    </location>
</feature>
<evidence type="ECO:0000313" key="2">
    <source>
        <dbReference type="EMBL" id="TXR56135.1"/>
    </source>
</evidence>
<reference evidence="2 3" key="1">
    <citation type="submission" date="2019-07" db="EMBL/GenBank/DDBJ databases">
        <title>Quadrisphaera sp. strain DD2A genome sequencing and assembly.</title>
        <authorList>
            <person name="Kim I."/>
        </authorList>
    </citation>
    <scope>NUCLEOTIDE SEQUENCE [LARGE SCALE GENOMIC DNA]</scope>
    <source>
        <strain evidence="2 3">DD2A</strain>
    </source>
</reference>
<feature type="transmembrane region" description="Helical" evidence="1">
    <location>
        <begin position="166"/>
        <end position="183"/>
    </location>
</feature>
<keyword evidence="1" id="KW-0812">Transmembrane</keyword>
<protein>
    <recommendedName>
        <fullName evidence="4">Dolichyl-phosphate-mannose-protein mannosyltransferase</fullName>
    </recommendedName>
</protein>
<keyword evidence="1" id="KW-0472">Membrane</keyword>
<name>A0A5C8ZDF8_9ACTN</name>
<gene>
    <name evidence="2" type="ORF">FMM08_11950</name>
</gene>
<sequence>MTVTRAHDDASDALREEPPLKAALTRWGPLALVLALQALLSLRLQATAFQDEALYLVYGHWYLDLAAGSAPAIQSSPETWMSGAPQLYPVLAGALDAVGGLSLARAASTACLLAATAATWWTARMLFSAKTEKTGPPGVASGVIAAAAFAGSGSVLFVGHFATQDALAVAVLAWALACGVRAARGRSHALRWAVLAGALLAAASFVKYSAATDAPFVLLAVVLSGAADRRDRPDRWRRSVRAGVVAAAAAAAGVAVPLLLGAGPLLQGVLSTTVARDSLRPAATGELLGVVMAGGGPVLLLGLVGAALLARHQPALAAVLAAGSLAAPLYQVSTGESVSLGKTVVLGALFAAPLVGHLGSRLALRPAGAALVAVGLVAAGVQGAAASARMFSAWPDTTRVVDVLRPVVERHPGEPVAADTPEPLQYGLLDETGPTQWTATWPGSFLYDGQQDLPAFEAALRDGHFAVVVLDGVSSTIGAQLATAVPDSGYQRVDEVTSPDGQRTWTVWERRT</sequence>
<keyword evidence="1" id="KW-1133">Transmembrane helix</keyword>
<organism evidence="2 3">
    <name type="scientific">Quadrisphaera setariae</name>
    <dbReference type="NCBI Taxonomy" id="2593304"/>
    <lineage>
        <taxon>Bacteria</taxon>
        <taxon>Bacillati</taxon>
        <taxon>Actinomycetota</taxon>
        <taxon>Actinomycetes</taxon>
        <taxon>Kineosporiales</taxon>
        <taxon>Kineosporiaceae</taxon>
        <taxon>Quadrisphaera</taxon>
    </lineage>
</organism>
<feature type="transmembrane region" description="Helical" evidence="1">
    <location>
        <begin position="370"/>
        <end position="391"/>
    </location>
</feature>
<dbReference type="AlphaFoldDB" id="A0A5C8ZDF8"/>
<comment type="caution">
    <text evidence="2">The sequence shown here is derived from an EMBL/GenBank/DDBJ whole genome shotgun (WGS) entry which is preliminary data.</text>
</comment>
<dbReference type="OrthoDB" id="4909654at2"/>
<keyword evidence="3" id="KW-1185">Reference proteome</keyword>
<feature type="transmembrane region" description="Helical" evidence="1">
    <location>
        <begin position="287"/>
        <end position="308"/>
    </location>
</feature>
<evidence type="ECO:0000256" key="1">
    <source>
        <dbReference type="SAM" id="Phobius"/>
    </source>
</evidence>
<proteinExistence type="predicted"/>
<dbReference type="EMBL" id="VKAC01000006">
    <property type="protein sequence ID" value="TXR56135.1"/>
    <property type="molecule type" value="Genomic_DNA"/>
</dbReference>
<accession>A0A5C8ZDF8</accession>
<evidence type="ECO:0000313" key="3">
    <source>
        <dbReference type="Proteomes" id="UP000321234"/>
    </source>
</evidence>
<dbReference type="Proteomes" id="UP000321234">
    <property type="component" value="Unassembled WGS sequence"/>
</dbReference>
<dbReference type="RefSeq" id="WP_147926567.1">
    <property type="nucleotide sequence ID" value="NZ_VKAC01000006.1"/>
</dbReference>
<feature type="transmembrane region" description="Helical" evidence="1">
    <location>
        <begin position="315"/>
        <end position="333"/>
    </location>
</feature>